<reference evidence="6 7" key="2">
    <citation type="submission" date="2020-08" db="EMBL/GenBank/DDBJ databases">
        <authorList>
            <person name="Partida-Martinez L."/>
            <person name="Huntemann M."/>
            <person name="Clum A."/>
            <person name="Wang J."/>
            <person name="Palaniappan K."/>
            <person name="Ritter S."/>
            <person name="Chen I.-M."/>
            <person name="Stamatis D."/>
            <person name="Reddy T."/>
            <person name="O'Malley R."/>
            <person name="Daum C."/>
            <person name="Shapiro N."/>
            <person name="Ivanova N."/>
            <person name="Kyrpides N."/>
            <person name="Woyke T."/>
        </authorList>
    </citation>
    <scope>NUCLEOTIDE SEQUENCE [LARGE SCALE GENOMIC DNA]</scope>
    <source>
        <strain evidence="6 7">AS2.23</strain>
    </source>
</reference>
<evidence type="ECO:0000256" key="3">
    <source>
        <dbReference type="ARBA" id="ARBA00023163"/>
    </source>
</evidence>
<evidence type="ECO:0000256" key="4">
    <source>
        <dbReference type="PROSITE-ProRule" id="PRU00335"/>
    </source>
</evidence>
<dbReference type="InterPro" id="IPR036271">
    <property type="entry name" value="Tet_transcr_reg_TetR-rel_C_sf"/>
</dbReference>
<protein>
    <submittedName>
        <fullName evidence="6">AcrR family transcriptional regulator</fullName>
    </submittedName>
</protein>
<accession>A0A7W4XZI0</accession>
<dbReference type="SUPFAM" id="SSF48498">
    <property type="entry name" value="Tetracyclin repressor-like, C-terminal domain"/>
    <property type="match status" value="1"/>
</dbReference>
<dbReference type="InterPro" id="IPR001647">
    <property type="entry name" value="HTH_TetR"/>
</dbReference>
<evidence type="ECO:0000313" key="6">
    <source>
        <dbReference type="EMBL" id="MBB2903360.1"/>
    </source>
</evidence>
<feature type="domain" description="HTH tetR-type" evidence="5">
    <location>
        <begin position="6"/>
        <end position="66"/>
    </location>
</feature>
<dbReference type="PANTHER" id="PTHR47506">
    <property type="entry name" value="TRANSCRIPTIONAL REGULATORY PROTEIN"/>
    <property type="match status" value="1"/>
</dbReference>
<dbReference type="EMBL" id="JACHVY010000007">
    <property type="protein sequence ID" value="MBB2903360.1"/>
    <property type="molecule type" value="Genomic_DNA"/>
</dbReference>
<dbReference type="InterPro" id="IPR009057">
    <property type="entry name" value="Homeodomain-like_sf"/>
</dbReference>
<keyword evidence="1" id="KW-0805">Transcription regulation</keyword>
<dbReference type="PROSITE" id="PS50977">
    <property type="entry name" value="HTH_TETR_2"/>
    <property type="match status" value="1"/>
</dbReference>
<dbReference type="PANTHER" id="PTHR47506:SF1">
    <property type="entry name" value="HTH-TYPE TRANSCRIPTIONAL REGULATOR YJDC"/>
    <property type="match status" value="1"/>
</dbReference>
<dbReference type="AlphaFoldDB" id="A0A7W4XZI0"/>
<sequence length="206" mass="21362">MGRVRSYDEATVLDAARAAFWTHGFAGTSTYDLADATGLGKGSLAHAFGTKHDLYLRTFADYCDELVADAERALSPNGRSDARQQLSEYVLSVTTAFGAASPRRGCFLTKATVDLAAEDPAVAEISHRTFERLAAAMGTSIAQAQADGQVGDGDPQVLGLLMLSVLRGVDCIAQAGAEANMLNTIAQTALALLPAAPASAAQPAVS</sequence>
<dbReference type="Pfam" id="PF00440">
    <property type="entry name" value="TetR_N"/>
    <property type="match status" value="1"/>
</dbReference>
<dbReference type="Gene3D" id="1.10.10.60">
    <property type="entry name" value="Homeodomain-like"/>
    <property type="match status" value="1"/>
</dbReference>
<dbReference type="Proteomes" id="UP000533269">
    <property type="component" value="Unassembled WGS sequence"/>
</dbReference>
<evidence type="ECO:0000256" key="1">
    <source>
        <dbReference type="ARBA" id="ARBA00023015"/>
    </source>
</evidence>
<proteinExistence type="predicted"/>
<gene>
    <name evidence="6" type="ORF">FHR75_004202</name>
</gene>
<evidence type="ECO:0000256" key="2">
    <source>
        <dbReference type="ARBA" id="ARBA00023125"/>
    </source>
</evidence>
<evidence type="ECO:0000259" key="5">
    <source>
        <dbReference type="PROSITE" id="PS50977"/>
    </source>
</evidence>
<dbReference type="SUPFAM" id="SSF46689">
    <property type="entry name" value="Homeodomain-like"/>
    <property type="match status" value="1"/>
</dbReference>
<dbReference type="Gene3D" id="1.10.357.10">
    <property type="entry name" value="Tetracycline Repressor, domain 2"/>
    <property type="match status" value="1"/>
</dbReference>
<comment type="caution">
    <text evidence="6">The sequence shown here is derived from an EMBL/GenBank/DDBJ whole genome shotgun (WGS) entry which is preliminary data.</text>
</comment>
<name>A0A7W4XZI0_KINRA</name>
<evidence type="ECO:0000313" key="7">
    <source>
        <dbReference type="Proteomes" id="UP000533269"/>
    </source>
</evidence>
<reference evidence="6 7" key="1">
    <citation type="submission" date="2020-08" db="EMBL/GenBank/DDBJ databases">
        <title>The Agave Microbiome: Exploring the role of microbial communities in plant adaptations to desert environments.</title>
        <authorList>
            <person name="Partida-Martinez L.P."/>
        </authorList>
    </citation>
    <scope>NUCLEOTIDE SEQUENCE [LARGE SCALE GENOMIC DNA]</scope>
    <source>
        <strain evidence="6 7">AS2.23</strain>
    </source>
</reference>
<dbReference type="RefSeq" id="WP_183392976.1">
    <property type="nucleotide sequence ID" value="NZ_JACHVY010000007.1"/>
</dbReference>
<organism evidence="6 7">
    <name type="scientific">Kineococcus radiotolerans</name>
    <dbReference type="NCBI Taxonomy" id="131568"/>
    <lineage>
        <taxon>Bacteria</taxon>
        <taxon>Bacillati</taxon>
        <taxon>Actinomycetota</taxon>
        <taxon>Actinomycetes</taxon>
        <taxon>Kineosporiales</taxon>
        <taxon>Kineosporiaceae</taxon>
        <taxon>Kineococcus</taxon>
    </lineage>
</organism>
<keyword evidence="2 4" id="KW-0238">DNA-binding</keyword>
<dbReference type="GO" id="GO:0003677">
    <property type="term" value="F:DNA binding"/>
    <property type="evidence" value="ECO:0007669"/>
    <property type="project" value="UniProtKB-UniRule"/>
</dbReference>
<keyword evidence="3" id="KW-0804">Transcription</keyword>
<feature type="DNA-binding region" description="H-T-H motif" evidence="4">
    <location>
        <begin position="29"/>
        <end position="48"/>
    </location>
</feature>